<accession>A0A250K5X6</accession>
<dbReference type="GO" id="GO:0030288">
    <property type="term" value="C:outer membrane-bounded periplasmic space"/>
    <property type="evidence" value="ECO:0007669"/>
    <property type="project" value="TreeGrafter"/>
</dbReference>
<dbReference type="PANTHER" id="PTHR30006">
    <property type="entry name" value="THIAMINE-BINDING PERIPLASMIC PROTEIN-RELATED"/>
    <property type="match status" value="1"/>
</dbReference>
<dbReference type="CDD" id="cd13547">
    <property type="entry name" value="PBP2_Fbp_like_2"/>
    <property type="match status" value="1"/>
</dbReference>
<feature type="signal peptide" evidence="2">
    <location>
        <begin position="1"/>
        <end position="35"/>
    </location>
</feature>
<dbReference type="GO" id="GO:0030975">
    <property type="term" value="F:thiamine binding"/>
    <property type="evidence" value="ECO:0007669"/>
    <property type="project" value="TreeGrafter"/>
</dbReference>
<dbReference type="EMBL" id="CP022203">
    <property type="protein sequence ID" value="ATB51157.1"/>
    <property type="molecule type" value="Genomic_DNA"/>
</dbReference>
<dbReference type="Pfam" id="PF13531">
    <property type="entry name" value="SBP_bac_11"/>
    <property type="match status" value="1"/>
</dbReference>
<dbReference type="KEGG" id="mmas:MYMAC_006815"/>
<name>A0A250K5X6_9BACT</name>
<dbReference type="SUPFAM" id="SSF53850">
    <property type="entry name" value="Periplasmic binding protein-like II"/>
    <property type="match status" value="1"/>
</dbReference>
<dbReference type="PROSITE" id="PS51257">
    <property type="entry name" value="PROKAR_LIPOPROTEIN"/>
    <property type="match status" value="1"/>
</dbReference>
<dbReference type="GO" id="GO:0030976">
    <property type="term" value="F:thiamine pyrophosphate binding"/>
    <property type="evidence" value="ECO:0007669"/>
    <property type="project" value="TreeGrafter"/>
</dbReference>
<dbReference type="PANTHER" id="PTHR30006:SF2">
    <property type="entry name" value="ABC TRANSPORTER SUBSTRATE-BINDING PROTEIN"/>
    <property type="match status" value="1"/>
</dbReference>
<dbReference type="AlphaFoldDB" id="A0A250K5X6"/>
<reference evidence="3 4" key="1">
    <citation type="submission" date="2017-06" db="EMBL/GenBank/DDBJ databases">
        <title>Sequencing and comparative analysis of myxobacterial genomes.</title>
        <authorList>
            <person name="Rupp O."/>
            <person name="Goesmann A."/>
            <person name="Sogaard-Andersen L."/>
        </authorList>
    </citation>
    <scope>NUCLEOTIDE SEQUENCE [LARGE SCALE GENOMIC DNA]</scope>
    <source>
        <strain evidence="3 4">DSM 14697</strain>
    </source>
</reference>
<evidence type="ECO:0000313" key="4">
    <source>
        <dbReference type="Proteomes" id="UP000217343"/>
    </source>
</evidence>
<dbReference type="Proteomes" id="UP000217343">
    <property type="component" value="Chromosome"/>
</dbReference>
<evidence type="ECO:0000256" key="1">
    <source>
        <dbReference type="ARBA" id="ARBA00022729"/>
    </source>
</evidence>
<keyword evidence="4" id="KW-1185">Reference proteome</keyword>
<protein>
    <submittedName>
        <fullName evidence="3">ABC transporter substrate-binding protein</fullName>
    </submittedName>
</protein>
<evidence type="ECO:0000313" key="3">
    <source>
        <dbReference type="EMBL" id="ATB51157.1"/>
    </source>
</evidence>
<evidence type="ECO:0000256" key="2">
    <source>
        <dbReference type="SAM" id="SignalP"/>
    </source>
</evidence>
<dbReference type="Gene3D" id="3.40.190.10">
    <property type="entry name" value="Periplasmic binding protein-like II"/>
    <property type="match status" value="2"/>
</dbReference>
<feature type="chain" id="PRO_5012603251" evidence="2">
    <location>
        <begin position="36"/>
        <end position="356"/>
    </location>
</feature>
<proteinExistence type="predicted"/>
<keyword evidence="1 2" id="KW-0732">Signal</keyword>
<dbReference type="GO" id="GO:0015888">
    <property type="term" value="P:thiamine transport"/>
    <property type="evidence" value="ECO:0007669"/>
    <property type="project" value="TreeGrafter"/>
</dbReference>
<gene>
    <name evidence="3" type="ORF">MYMAC_006815</name>
</gene>
<organism evidence="3 4">
    <name type="scientific">Corallococcus macrosporus DSM 14697</name>
    <dbReference type="NCBI Taxonomy" id="1189310"/>
    <lineage>
        <taxon>Bacteria</taxon>
        <taxon>Pseudomonadati</taxon>
        <taxon>Myxococcota</taxon>
        <taxon>Myxococcia</taxon>
        <taxon>Myxococcales</taxon>
        <taxon>Cystobacterineae</taxon>
        <taxon>Myxococcaceae</taxon>
        <taxon>Corallococcus</taxon>
    </lineage>
</organism>
<sequence>MPHNPRRMSSLPTLLRAAGVTAALVLLTACRIESAAPSAGPAQAREGAPSGDVWVYTSMYRHVLDALEPLLKARLPGVQVRWYQAGSEKVASRLEAERAAGAVRADLLATSDPFLYERLAREGALLRYASPHVLRVPRALVDLDARYAALRLSTMVLVHRKGGPPPPASFAELAQGPWTGRVAIGDPLTSGTAFTWAVFCDAKHGESFFPGLRQRGAIVAGGNAAVLQKVESGEADAGVLLLENALAAQARGSPLEVVWPTDGAVVIPGPAALFATTPNPVAAKAVVDVLLSPEGQRIIVEQGDMHAVDPRLGGPRGAAGVSELLERARPWTPELLERGLTQGGAVKERFRRAFSQ</sequence>